<evidence type="ECO:0000256" key="4">
    <source>
        <dbReference type="ARBA" id="ARBA00022737"/>
    </source>
</evidence>
<accession>A0ABP1GCC8</accession>
<sequence length="816" mass="85808">MGSPHVLRAELRGHDEDVRSLLVCDLGLLTGSRDKTIKLWKKVADGYEVDNTYVGHESYVTALQYVPAGLLPEFPAGAIVSGSRDTTVKLWNPSTCEVMQTLSGHKYQVTDLAVMPDGSIVSASLDSTLRVWQDNKCIHVLEGHEGAVQCVVCLPSGEIVSGSNDTTIRVWRDGKCIHVIKGHTDTVRGLAVLPGLGVVSASHDQTLRIWTFTGESLATLCGHNAIIYRAAASSTGLIASAAEDNTARLWQADGTALQSIEHPGCVWDVAFLPDGDLVTACADYVARVWTASPDRAAPAEKVQAYEALLAERKASAAAASGSGAESGLPEGLKLEPETALLQPGKKAGDMKVIREGGTGMVYTWDADKGQWEKVGEVVGGPAQSDTMDVPSKWHNGQQYDFVVDVDFEDGVPPKKLAFNRSDNPYNVAERFLAEEGLPMTYRQQVVDYILNLMGRDSALPATATANMDPFTGSGAYVAGGSAFPAPGRPSSSSDPFTGSGAYVPGSMHPPGTNSSPMSQGANKTPQHIPATSYIIFSNLPKLEAIRSKLCEFNSILSASPEKASLTLGEADVAPGGTLDSVLARAVESTTTGNAAALSEQQGHTLRKLLCWPANQLFPALDIARMLALSQATADALAASAGAFEPGFSGGIGAALATAASEPQLPSNLQTGLRLACNLFKHGPTQQWIQGTCMAVIDAYSAAGSSSNKAVRSSWASFLVNMSLMLCPPSQAASQGTSTSSEGQAMVLSAAAELLSTCPEDDVETVARALVAAGTVMHSSMEQKSMGRDLGLVEYAQKYKGSSNPKVASVAEDILML</sequence>
<dbReference type="InterPro" id="IPR011989">
    <property type="entry name" value="ARM-like"/>
</dbReference>
<evidence type="ECO:0000313" key="9">
    <source>
        <dbReference type="EMBL" id="CAL5228955.1"/>
    </source>
</evidence>
<dbReference type="SUPFAM" id="SSF50978">
    <property type="entry name" value="WD40 repeat-like"/>
    <property type="match status" value="1"/>
</dbReference>
<keyword evidence="2" id="KW-0963">Cytoplasm</keyword>
<dbReference type="PROSITE" id="PS50294">
    <property type="entry name" value="WD_REPEATS_REGION"/>
    <property type="match status" value="2"/>
</dbReference>
<dbReference type="PROSITE" id="PS51394">
    <property type="entry name" value="PFU"/>
    <property type="match status" value="1"/>
</dbReference>
<evidence type="ECO:0000256" key="1">
    <source>
        <dbReference type="ARBA" id="ARBA00004496"/>
    </source>
</evidence>
<proteinExistence type="predicted"/>
<dbReference type="InterPro" id="IPR015943">
    <property type="entry name" value="WD40/YVTN_repeat-like_dom_sf"/>
</dbReference>
<dbReference type="Gene3D" id="3.10.20.870">
    <property type="entry name" value="PFU (PLAA family ubiquitin binding), C-terminal domain"/>
    <property type="match status" value="1"/>
</dbReference>
<feature type="repeat" description="WD" evidence="5">
    <location>
        <begin position="102"/>
        <end position="133"/>
    </location>
</feature>
<evidence type="ECO:0000259" key="8">
    <source>
        <dbReference type="PROSITE" id="PS51396"/>
    </source>
</evidence>
<feature type="repeat" description="WD" evidence="5">
    <location>
        <begin position="11"/>
        <end position="41"/>
    </location>
</feature>
<protein>
    <submittedName>
        <fullName evidence="9">G12187 protein</fullName>
    </submittedName>
</protein>
<feature type="compositionally biased region" description="Polar residues" evidence="6">
    <location>
        <begin position="511"/>
        <end position="524"/>
    </location>
</feature>
<keyword evidence="3 5" id="KW-0853">WD repeat</keyword>
<keyword evidence="10" id="KW-1185">Reference proteome</keyword>
<dbReference type="InterPro" id="IPR038122">
    <property type="entry name" value="PFU_sf"/>
</dbReference>
<dbReference type="InterPro" id="IPR020472">
    <property type="entry name" value="WD40_PAC1"/>
</dbReference>
<dbReference type="Proteomes" id="UP001497392">
    <property type="component" value="Unassembled WGS sequence"/>
</dbReference>
<gene>
    <name evidence="9" type="primary">g12187</name>
    <name evidence="9" type="ORF">VP750_LOCUS10861</name>
</gene>
<dbReference type="PANTHER" id="PTHR19849:SF0">
    <property type="entry name" value="PHOSPHOLIPASE A-2-ACTIVATING PROTEIN"/>
    <property type="match status" value="1"/>
</dbReference>
<dbReference type="Pfam" id="PF09070">
    <property type="entry name" value="PFU"/>
    <property type="match status" value="1"/>
</dbReference>
<evidence type="ECO:0000256" key="5">
    <source>
        <dbReference type="PROSITE-ProRule" id="PRU00221"/>
    </source>
</evidence>
<evidence type="ECO:0000259" key="7">
    <source>
        <dbReference type="PROSITE" id="PS51394"/>
    </source>
</evidence>
<comment type="caution">
    <text evidence="9">The sequence shown here is derived from an EMBL/GenBank/DDBJ whole genome shotgun (WGS) entry which is preliminary data.</text>
</comment>
<comment type="subcellular location">
    <subcellularLocation>
        <location evidence="1">Cytoplasm</location>
    </subcellularLocation>
</comment>
<dbReference type="Gene3D" id="1.25.10.10">
    <property type="entry name" value="Leucine-rich Repeat Variant"/>
    <property type="match status" value="1"/>
</dbReference>
<organism evidence="9 10">
    <name type="scientific">Coccomyxa viridis</name>
    <dbReference type="NCBI Taxonomy" id="1274662"/>
    <lineage>
        <taxon>Eukaryota</taxon>
        <taxon>Viridiplantae</taxon>
        <taxon>Chlorophyta</taxon>
        <taxon>core chlorophytes</taxon>
        <taxon>Trebouxiophyceae</taxon>
        <taxon>Trebouxiophyceae incertae sedis</taxon>
        <taxon>Coccomyxaceae</taxon>
        <taxon>Coccomyxa</taxon>
    </lineage>
</organism>
<feature type="repeat" description="WD" evidence="5">
    <location>
        <begin position="180"/>
        <end position="220"/>
    </location>
</feature>
<name>A0ABP1GCC8_9CHLO</name>
<dbReference type="Pfam" id="PF08324">
    <property type="entry name" value="PUL"/>
    <property type="match status" value="1"/>
</dbReference>
<evidence type="ECO:0000313" key="10">
    <source>
        <dbReference type="Proteomes" id="UP001497392"/>
    </source>
</evidence>
<dbReference type="Pfam" id="PF00400">
    <property type="entry name" value="WD40"/>
    <property type="match status" value="7"/>
</dbReference>
<dbReference type="PANTHER" id="PTHR19849">
    <property type="entry name" value="PHOSPHOLIPASE A-2-ACTIVATING PROTEIN"/>
    <property type="match status" value="1"/>
</dbReference>
<feature type="domain" description="PFU" evidence="7">
    <location>
        <begin position="363"/>
        <end position="463"/>
    </location>
</feature>
<dbReference type="Gene3D" id="2.130.10.10">
    <property type="entry name" value="YVTN repeat-like/Quinoprotein amine dehydrogenase"/>
    <property type="match status" value="2"/>
</dbReference>
<dbReference type="InterPro" id="IPR015155">
    <property type="entry name" value="PFU"/>
</dbReference>
<dbReference type="InterPro" id="IPR001680">
    <property type="entry name" value="WD40_rpt"/>
</dbReference>
<feature type="repeat" description="WD" evidence="5">
    <location>
        <begin position="141"/>
        <end position="171"/>
    </location>
</feature>
<reference evidence="9 10" key="1">
    <citation type="submission" date="2024-06" db="EMBL/GenBank/DDBJ databases">
        <authorList>
            <person name="Kraege A."/>
            <person name="Thomma B."/>
        </authorList>
    </citation>
    <scope>NUCLEOTIDE SEQUENCE [LARGE SCALE GENOMIC DNA]</scope>
</reference>
<feature type="region of interest" description="Disordered" evidence="6">
    <location>
        <begin position="486"/>
        <end position="524"/>
    </location>
</feature>
<dbReference type="PROSITE" id="PS50082">
    <property type="entry name" value="WD_REPEATS_2"/>
    <property type="match status" value="5"/>
</dbReference>
<dbReference type="PROSITE" id="PS51396">
    <property type="entry name" value="PUL"/>
    <property type="match status" value="1"/>
</dbReference>
<keyword evidence="4" id="KW-0677">Repeat</keyword>
<evidence type="ECO:0000256" key="3">
    <source>
        <dbReference type="ARBA" id="ARBA00022574"/>
    </source>
</evidence>
<evidence type="ECO:0000256" key="6">
    <source>
        <dbReference type="SAM" id="MobiDB-lite"/>
    </source>
</evidence>
<feature type="domain" description="PUL" evidence="8">
    <location>
        <begin position="526"/>
        <end position="816"/>
    </location>
</feature>
<dbReference type="EMBL" id="CAXHTA020000019">
    <property type="protein sequence ID" value="CAL5228955.1"/>
    <property type="molecule type" value="Genomic_DNA"/>
</dbReference>
<dbReference type="InterPro" id="IPR036322">
    <property type="entry name" value="WD40_repeat_dom_sf"/>
</dbReference>
<feature type="repeat" description="WD" evidence="5">
    <location>
        <begin position="53"/>
        <end position="101"/>
    </location>
</feature>
<dbReference type="CDD" id="cd00200">
    <property type="entry name" value="WD40"/>
    <property type="match status" value="1"/>
</dbReference>
<evidence type="ECO:0000256" key="2">
    <source>
        <dbReference type="ARBA" id="ARBA00022490"/>
    </source>
</evidence>
<dbReference type="PRINTS" id="PR00320">
    <property type="entry name" value="GPROTEINBRPT"/>
</dbReference>
<dbReference type="SMART" id="SM00320">
    <property type="entry name" value="WD40"/>
    <property type="match status" value="7"/>
</dbReference>
<dbReference type="InterPro" id="IPR013535">
    <property type="entry name" value="PUL_dom"/>
</dbReference>